<keyword evidence="6" id="KW-0547">Nucleotide-binding</keyword>
<dbReference type="Gene3D" id="1.20.1560.10">
    <property type="entry name" value="ABC transporter type 1, transmembrane domain"/>
    <property type="match status" value="1"/>
</dbReference>
<dbReference type="EMBL" id="LT629791">
    <property type="protein sequence ID" value="SDU24665.1"/>
    <property type="molecule type" value="Genomic_DNA"/>
</dbReference>
<dbReference type="InterPro" id="IPR027417">
    <property type="entry name" value="P-loop_NTPase"/>
</dbReference>
<dbReference type="GO" id="GO:0016887">
    <property type="term" value="F:ATP hydrolysis activity"/>
    <property type="evidence" value="ECO:0007669"/>
    <property type="project" value="InterPro"/>
</dbReference>
<organism evidence="14 15">
    <name type="scientific">Jiangella alkaliphila</name>
    <dbReference type="NCBI Taxonomy" id="419479"/>
    <lineage>
        <taxon>Bacteria</taxon>
        <taxon>Bacillati</taxon>
        <taxon>Actinomycetota</taxon>
        <taxon>Actinomycetes</taxon>
        <taxon>Jiangellales</taxon>
        <taxon>Jiangellaceae</taxon>
        <taxon>Jiangella</taxon>
    </lineage>
</organism>
<dbReference type="PROSITE" id="PS50929">
    <property type="entry name" value="ABC_TM1F"/>
    <property type="match status" value="1"/>
</dbReference>
<dbReference type="Pfam" id="PF00664">
    <property type="entry name" value="ABC_membrane"/>
    <property type="match status" value="1"/>
</dbReference>
<keyword evidence="15" id="KW-1185">Reference proteome</keyword>
<dbReference type="PANTHER" id="PTHR43394">
    <property type="entry name" value="ATP-DEPENDENT PERMEASE MDL1, MITOCHONDRIAL"/>
    <property type="match status" value="1"/>
</dbReference>
<evidence type="ECO:0000313" key="14">
    <source>
        <dbReference type="EMBL" id="SDU24665.1"/>
    </source>
</evidence>
<dbReference type="PROSITE" id="PS00211">
    <property type="entry name" value="ABC_TRANSPORTER_1"/>
    <property type="match status" value="1"/>
</dbReference>
<feature type="transmembrane region" description="Helical" evidence="11">
    <location>
        <begin position="33"/>
        <end position="57"/>
    </location>
</feature>
<feature type="transmembrane region" description="Helical" evidence="11">
    <location>
        <begin position="283"/>
        <end position="301"/>
    </location>
</feature>
<evidence type="ECO:0000259" key="13">
    <source>
        <dbReference type="PROSITE" id="PS50929"/>
    </source>
</evidence>
<feature type="transmembrane region" description="Helical" evidence="11">
    <location>
        <begin position="140"/>
        <end position="166"/>
    </location>
</feature>
<dbReference type="SUPFAM" id="SSF90123">
    <property type="entry name" value="ABC transporter transmembrane region"/>
    <property type="match status" value="1"/>
</dbReference>
<feature type="transmembrane region" description="Helical" evidence="11">
    <location>
        <begin position="69"/>
        <end position="95"/>
    </location>
</feature>
<feature type="domain" description="ABC transmembrane type-1" evidence="13">
    <location>
        <begin position="39"/>
        <end position="315"/>
    </location>
</feature>
<dbReference type="RefSeq" id="WP_046766420.1">
    <property type="nucleotide sequence ID" value="NZ_KQ061219.1"/>
</dbReference>
<evidence type="ECO:0000256" key="6">
    <source>
        <dbReference type="ARBA" id="ARBA00022741"/>
    </source>
</evidence>
<dbReference type="Gene3D" id="3.40.50.300">
    <property type="entry name" value="P-loop containing nucleotide triphosphate hydrolases"/>
    <property type="match status" value="1"/>
</dbReference>
<dbReference type="GO" id="GO:0005524">
    <property type="term" value="F:ATP binding"/>
    <property type="evidence" value="ECO:0007669"/>
    <property type="project" value="UniProtKB-KW"/>
</dbReference>
<dbReference type="GO" id="GO:0005886">
    <property type="term" value="C:plasma membrane"/>
    <property type="evidence" value="ECO:0007669"/>
    <property type="project" value="UniProtKB-SubCell"/>
</dbReference>
<evidence type="ECO:0000256" key="7">
    <source>
        <dbReference type="ARBA" id="ARBA00022840"/>
    </source>
</evidence>
<dbReference type="PANTHER" id="PTHR43394:SF1">
    <property type="entry name" value="ATP-BINDING CASSETTE SUB-FAMILY B MEMBER 10, MITOCHONDRIAL"/>
    <property type="match status" value="1"/>
</dbReference>
<dbReference type="SMART" id="SM00382">
    <property type="entry name" value="AAA"/>
    <property type="match status" value="1"/>
</dbReference>
<evidence type="ECO:0000259" key="12">
    <source>
        <dbReference type="PROSITE" id="PS50893"/>
    </source>
</evidence>
<dbReference type="STRING" id="419479.SAMN04488563_0746"/>
<evidence type="ECO:0000256" key="4">
    <source>
        <dbReference type="ARBA" id="ARBA00022519"/>
    </source>
</evidence>
<comment type="subcellular location">
    <subcellularLocation>
        <location evidence="1">Cell inner membrane</location>
        <topology evidence="1">Multi-pass membrane protein</topology>
    </subcellularLocation>
</comment>
<dbReference type="PROSITE" id="PS50893">
    <property type="entry name" value="ABC_TRANSPORTER_2"/>
    <property type="match status" value="1"/>
</dbReference>
<feature type="transmembrane region" description="Helical" evidence="11">
    <location>
        <begin position="172"/>
        <end position="192"/>
    </location>
</feature>
<dbReference type="GO" id="GO:0015421">
    <property type="term" value="F:ABC-type oligopeptide transporter activity"/>
    <property type="evidence" value="ECO:0007669"/>
    <property type="project" value="TreeGrafter"/>
</dbReference>
<keyword evidence="3" id="KW-1003">Cell membrane</keyword>
<dbReference type="InterPro" id="IPR011527">
    <property type="entry name" value="ABC1_TM_dom"/>
</dbReference>
<keyword evidence="2" id="KW-0813">Transport</keyword>
<dbReference type="InterPro" id="IPR036640">
    <property type="entry name" value="ABC1_TM_sf"/>
</dbReference>
<dbReference type="InterPro" id="IPR003593">
    <property type="entry name" value="AAA+_ATPase"/>
</dbReference>
<comment type="similarity">
    <text evidence="10">Belongs to the ABC transporter superfamily. Siderophore-Fe(3+) uptake transporter (SIUT) (TC 3.A.1.21) family.</text>
</comment>
<dbReference type="InterPro" id="IPR003439">
    <property type="entry name" value="ABC_transporter-like_ATP-bd"/>
</dbReference>
<keyword evidence="7 14" id="KW-0067">ATP-binding</keyword>
<evidence type="ECO:0000256" key="3">
    <source>
        <dbReference type="ARBA" id="ARBA00022475"/>
    </source>
</evidence>
<dbReference type="Pfam" id="PF00005">
    <property type="entry name" value="ABC_tran"/>
    <property type="match status" value="1"/>
</dbReference>
<evidence type="ECO:0000256" key="1">
    <source>
        <dbReference type="ARBA" id="ARBA00004429"/>
    </source>
</evidence>
<keyword evidence="9 11" id="KW-0472">Membrane</keyword>
<protein>
    <submittedName>
        <fullName evidence="14">ATP-binding cassette, subfamily C</fullName>
    </submittedName>
</protein>
<evidence type="ECO:0000256" key="8">
    <source>
        <dbReference type="ARBA" id="ARBA00022989"/>
    </source>
</evidence>
<evidence type="ECO:0000256" key="9">
    <source>
        <dbReference type="ARBA" id="ARBA00023136"/>
    </source>
</evidence>
<evidence type="ECO:0000256" key="11">
    <source>
        <dbReference type="SAM" id="Phobius"/>
    </source>
</evidence>
<dbReference type="Proteomes" id="UP000182977">
    <property type="component" value="Chromosome I"/>
</dbReference>
<evidence type="ECO:0000313" key="15">
    <source>
        <dbReference type="Proteomes" id="UP000182977"/>
    </source>
</evidence>
<dbReference type="FunFam" id="3.40.50.300:FF:000221">
    <property type="entry name" value="Multidrug ABC transporter ATP-binding protein"/>
    <property type="match status" value="1"/>
</dbReference>
<evidence type="ECO:0000256" key="5">
    <source>
        <dbReference type="ARBA" id="ARBA00022692"/>
    </source>
</evidence>
<accession>A0A1H2GYT8</accession>
<evidence type="ECO:0000256" key="2">
    <source>
        <dbReference type="ARBA" id="ARBA00022448"/>
    </source>
</evidence>
<dbReference type="AlphaFoldDB" id="A0A1H2GYT8"/>
<feature type="domain" description="ABC transporter" evidence="12">
    <location>
        <begin position="351"/>
        <end position="586"/>
    </location>
</feature>
<dbReference type="InterPro" id="IPR017871">
    <property type="entry name" value="ABC_transporter-like_CS"/>
</dbReference>
<reference evidence="15" key="1">
    <citation type="submission" date="2016-10" db="EMBL/GenBank/DDBJ databases">
        <authorList>
            <person name="Varghese N."/>
            <person name="Submissions S."/>
        </authorList>
    </citation>
    <scope>NUCLEOTIDE SEQUENCE [LARGE SCALE GENOMIC DNA]</scope>
    <source>
        <strain evidence="15">DSM 45079</strain>
    </source>
</reference>
<sequence length="593" mass="62054">MSRAVPAAYSAGLDSVGRVPAWRVMLGYARRHWLALVCGGVLSLATAGTGLALPLVVRELIGELGADRTVAGLLGLMIVLVVANAAIGAVGSYVLERTGESVVLEARRGLVARLIRLRLSAVESAEPGDLMSRVTADTTLLRAVATQTVVSSITGTLTFVATIVLMFLMDPVLLGVTMAVLVVAGVVIGVVVPRINQASTRAQESVGVMGAALERMFGAFRTVKASGAEHRERQRVDDAAAEAWRAGVQAAAWNSVAGNTAGLAVQASFVAVLAAGGARAASGAIDVGTLVAFLLYVFYLMPPVQELVGAVTRYQVGAAAIARIHEAEMLPVEPHCEPVSLLGSGAQPAMVAFEQVRFRYRPELPLVHHGVTFTISPAGMTAFVGPSGAGKTTVFSLIERFYEPDSGAVLVDRTDVRDWPLADLRAAIGYVEQDAPVLSGTLRENLLFSAPQAGDDALTRVVATARLDAMVAALPDGLDTAVGHRGMKLSGGERQRVAIARALLRRPRLLLLDEATSQLDAVNEAALRDTIADAATTTTVLVVAHRLSTVTMADRIVVMDAGRVVAAGTHEELIAGNPLYAELAATQFLTTVS</sequence>
<dbReference type="SUPFAM" id="SSF52540">
    <property type="entry name" value="P-loop containing nucleoside triphosphate hydrolases"/>
    <property type="match status" value="1"/>
</dbReference>
<dbReference type="InterPro" id="IPR039421">
    <property type="entry name" value="Type_1_exporter"/>
</dbReference>
<dbReference type="CDD" id="cd18551">
    <property type="entry name" value="ABC_6TM_LmrA_like"/>
    <property type="match status" value="1"/>
</dbReference>
<name>A0A1H2GYT8_9ACTN</name>
<dbReference type="OrthoDB" id="9806127at2"/>
<keyword evidence="5 11" id="KW-0812">Transmembrane</keyword>
<evidence type="ECO:0000256" key="10">
    <source>
        <dbReference type="ARBA" id="ARBA00023455"/>
    </source>
</evidence>
<proteinExistence type="inferred from homology"/>
<keyword evidence="4" id="KW-0997">Cell inner membrane</keyword>
<gene>
    <name evidence="14" type="ORF">SAMN04488563_0746</name>
</gene>
<keyword evidence="8 11" id="KW-1133">Transmembrane helix</keyword>